<evidence type="ECO:0000256" key="2">
    <source>
        <dbReference type="ARBA" id="ARBA00007090"/>
    </source>
</evidence>
<keyword evidence="4" id="KW-0121">Carboxypeptidase</keyword>
<evidence type="ECO:0000256" key="8">
    <source>
        <dbReference type="ARBA" id="ARBA00022801"/>
    </source>
</evidence>
<dbReference type="SUPFAM" id="SSF53955">
    <property type="entry name" value="Lysozyme-like"/>
    <property type="match status" value="1"/>
</dbReference>
<name>A0A3T0EDH3_9PROT</name>
<keyword evidence="8" id="KW-0378">Hydrolase</keyword>
<dbReference type="GO" id="GO:0008360">
    <property type="term" value="P:regulation of cell shape"/>
    <property type="evidence" value="ECO:0007669"/>
    <property type="project" value="UniProtKB-KW"/>
</dbReference>
<gene>
    <name evidence="15" type="ORF">X907_2841</name>
</gene>
<evidence type="ECO:0000256" key="12">
    <source>
        <dbReference type="ARBA" id="ARBA00023316"/>
    </source>
</evidence>
<dbReference type="SUPFAM" id="SSF56601">
    <property type="entry name" value="beta-lactamase/transpeptidase-like"/>
    <property type="match status" value="1"/>
</dbReference>
<evidence type="ECO:0000256" key="1">
    <source>
        <dbReference type="ARBA" id="ARBA00004752"/>
    </source>
</evidence>
<dbReference type="InterPro" id="IPR001264">
    <property type="entry name" value="Glyco_trans_51"/>
</dbReference>
<dbReference type="RefSeq" id="WP_233352411.1">
    <property type="nucleotide sequence ID" value="NZ_BMFB01000004.1"/>
</dbReference>
<dbReference type="PANTHER" id="PTHR32282">
    <property type="entry name" value="BINDING PROTEIN TRANSPEPTIDASE, PUTATIVE-RELATED"/>
    <property type="match status" value="1"/>
</dbReference>
<comment type="similarity">
    <text evidence="2">In the C-terminal section; belongs to the transpeptidase family.</text>
</comment>
<protein>
    <submittedName>
        <fullName evidence="15">1A family penicillin-binding protein</fullName>
    </submittedName>
</protein>
<dbReference type="GO" id="GO:0008955">
    <property type="term" value="F:peptidoglycan glycosyltransferase activity"/>
    <property type="evidence" value="ECO:0007669"/>
    <property type="project" value="UniProtKB-EC"/>
</dbReference>
<dbReference type="EMBL" id="CP018911">
    <property type="protein sequence ID" value="AZU05349.1"/>
    <property type="molecule type" value="Genomic_DNA"/>
</dbReference>
<evidence type="ECO:0000256" key="4">
    <source>
        <dbReference type="ARBA" id="ARBA00022645"/>
    </source>
</evidence>
<evidence type="ECO:0000256" key="10">
    <source>
        <dbReference type="ARBA" id="ARBA00022984"/>
    </source>
</evidence>
<dbReference type="UniPathway" id="UPA00219"/>
<dbReference type="InterPro" id="IPR012338">
    <property type="entry name" value="Beta-lactam/transpept-like"/>
</dbReference>
<evidence type="ECO:0000313" key="16">
    <source>
        <dbReference type="Proteomes" id="UP000286954"/>
    </source>
</evidence>
<comment type="catalytic activity">
    <reaction evidence="14">
        <text>[GlcNAc-(1-&gt;4)-Mur2Ac(oyl-L-Ala-gamma-D-Glu-L-Lys-D-Ala-D-Ala)](n)-di-trans,octa-cis-undecaprenyl diphosphate + beta-D-GlcNAc-(1-&gt;4)-Mur2Ac(oyl-L-Ala-gamma-D-Glu-L-Lys-D-Ala-D-Ala)-di-trans,octa-cis-undecaprenyl diphosphate = [GlcNAc-(1-&gt;4)-Mur2Ac(oyl-L-Ala-gamma-D-Glu-L-Lys-D-Ala-D-Ala)](n+1)-di-trans,octa-cis-undecaprenyl diphosphate + di-trans,octa-cis-undecaprenyl diphosphate + H(+)</text>
        <dbReference type="Rhea" id="RHEA:23708"/>
        <dbReference type="Rhea" id="RHEA-COMP:9602"/>
        <dbReference type="Rhea" id="RHEA-COMP:9603"/>
        <dbReference type="ChEBI" id="CHEBI:15378"/>
        <dbReference type="ChEBI" id="CHEBI:58405"/>
        <dbReference type="ChEBI" id="CHEBI:60033"/>
        <dbReference type="ChEBI" id="CHEBI:78435"/>
        <dbReference type="EC" id="2.4.99.28"/>
    </reaction>
</comment>
<sequence>MTRTSIRVRVGTGPRRPKGWLVLARALTALATVAILLSAMYLVALARDLPDTSSLATAPAGTAMTFLDRHGRVIARRGDSAGTTISADNLPEHLVDAVLAVEDRRFYHHFGIDLIGTTRAALANMRAGRVVQGGSTITQQLAKNLFLTPDRTFRRKAQEMLLAFWLETRFTKDEILALYLNRVYFGAGAWGAENASRRYFGRGPHELDIGEAALLAGLLKAPSRYSPASDTTRAAVRATVVLDLMLATGRITEEERLAAASAPIRVSRGSSSPGAGWFADFAASEARTLLALHAPSWEGDVVVRTTLDVDAQRAADSALTRGLADPDIARGAANGAIITLDGAGGVAAMSGGTDYARSPFNRATSARRQPGSAFKPFIYASAFEAGWSPLDHMMDEPVSYGSWSPANWENRYEGEMTLERAFARSSNSIAVQLAEATGRAYTLRLARRLGIESPMENTHSLSLGAYEVTPLELARAYVPFMNGGRAVEAHAITRLETPSGDVLWTRDTSPGPVVLADRVVREMDQIFAATVRYGTGRSAAVQGREVRGKTGTTNGFRDAWFAGWTDGLVTVVWTGNDDNRSTEAGSGGTGPARIFAAMMTAAPVIALPEGMPPAPATDPDRLARLLSALEDENLVSTAYEESAPPAPPASEPADDPIAGLLSRLPRD</sequence>
<dbReference type="GO" id="GO:0008658">
    <property type="term" value="F:penicillin binding"/>
    <property type="evidence" value="ECO:0007669"/>
    <property type="project" value="InterPro"/>
</dbReference>
<evidence type="ECO:0000256" key="9">
    <source>
        <dbReference type="ARBA" id="ARBA00022960"/>
    </source>
</evidence>
<dbReference type="InterPro" id="IPR036950">
    <property type="entry name" value="PBP_transglycosylase"/>
</dbReference>
<dbReference type="InterPro" id="IPR001460">
    <property type="entry name" value="PCN-bd_Tpept"/>
</dbReference>
<dbReference type="InterPro" id="IPR023346">
    <property type="entry name" value="Lysozyme-like_dom_sf"/>
</dbReference>
<comment type="similarity">
    <text evidence="3">In the N-terminal section; belongs to the glycosyltransferase 51 family.</text>
</comment>
<keyword evidence="9" id="KW-0133">Cell shape</keyword>
<reference evidence="15 16" key="1">
    <citation type="submission" date="2016-12" db="EMBL/GenBank/DDBJ databases">
        <title>The genome of dimorphic prosthecate Glycocaulis alkaliphilus 6b-8t, isolated from crude oil dictates its adaptability in petroleum environments.</title>
        <authorList>
            <person name="Wu X.-L."/>
            <person name="Geng S."/>
        </authorList>
    </citation>
    <scope>NUCLEOTIDE SEQUENCE [LARGE SCALE GENOMIC DNA]</scope>
    <source>
        <strain evidence="15 16">6B-8</strain>
    </source>
</reference>
<dbReference type="FunFam" id="1.10.3810.10:FF:000001">
    <property type="entry name" value="Penicillin-binding protein 1A"/>
    <property type="match status" value="1"/>
</dbReference>
<dbReference type="NCBIfam" id="TIGR02074">
    <property type="entry name" value="PBP_1a_fam"/>
    <property type="match status" value="1"/>
</dbReference>
<keyword evidence="6" id="KW-0328">Glycosyltransferase</keyword>
<accession>A0A3T0EDH3</accession>
<keyword evidence="7" id="KW-0808">Transferase</keyword>
<dbReference type="PANTHER" id="PTHR32282:SF33">
    <property type="entry name" value="PEPTIDOGLYCAN GLYCOSYLTRANSFERASE"/>
    <property type="match status" value="1"/>
</dbReference>
<evidence type="ECO:0000256" key="5">
    <source>
        <dbReference type="ARBA" id="ARBA00022670"/>
    </source>
</evidence>
<keyword evidence="11" id="KW-0511">Multifunctional enzyme</keyword>
<keyword evidence="5" id="KW-0645">Protease</keyword>
<dbReference type="Gene3D" id="1.10.3810.10">
    <property type="entry name" value="Biosynthetic peptidoglycan transglycosylase-like"/>
    <property type="match status" value="1"/>
</dbReference>
<dbReference type="Pfam" id="PF00905">
    <property type="entry name" value="Transpeptidase"/>
    <property type="match status" value="1"/>
</dbReference>
<dbReference type="GO" id="GO:0006508">
    <property type="term" value="P:proteolysis"/>
    <property type="evidence" value="ECO:0007669"/>
    <property type="project" value="UniProtKB-KW"/>
</dbReference>
<evidence type="ECO:0000256" key="14">
    <source>
        <dbReference type="ARBA" id="ARBA00049902"/>
    </source>
</evidence>
<comment type="pathway">
    <text evidence="1">Cell wall biogenesis; peptidoglycan biosynthesis.</text>
</comment>
<dbReference type="Pfam" id="PF00912">
    <property type="entry name" value="Transgly"/>
    <property type="match status" value="1"/>
</dbReference>
<keyword evidence="12" id="KW-0961">Cell wall biogenesis/degradation</keyword>
<dbReference type="GO" id="GO:0030288">
    <property type="term" value="C:outer membrane-bounded periplasmic space"/>
    <property type="evidence" value="ECO:0007669"/>
    <property type="project" value="TreeGrafter"/>
</dbReference>
<dbReference type="GO" id="GO:0071555">
    <property type="term" value="P:cell wall organization"/>
    <property type="evidence" value="ECO:0007669"/>
    <property type="project" value="UniProtKB-KW"/>
</dbReference>
<dbReference type="KEGG" id="gak:X907_2841"/>
<evidence type="ECO:0000313" key="15">
    <source>
        <dbReference type="EMBL" id="AZU05349.1"/>
    </source>
</evidence>
<proteinExistence type="inferred from homology"/>
<evidence type="ECO:0000256" key="13">
    <source>
        <dbReference type="ARBA" id="ARBA00034000"/>
    </source>
</evidence>
<keyword evidence="10" id="KW-0573">Peptidoglycan synthesis</keyword>
<evidence type="ECO:0000256" key="11">
    <source>
        <dbReference type="ARBA" id="ARBA00023268"/>
    </source>
</evidence>
<dbReference type="AlphaFoldDB" id="A0A3T0EDH3"/>
<dbReference type="Gene3D" id="3.40.710.10">
    <property type="entry name" value="DD-peptidase/beta-lactamase superfamily"/>
    <property type="match status" value="1"/>
</dbReference>
<evidence type="ECO:0000256" key="6">
    <source>
        <dbReference type="ARBA" id="ARBA00022676"/>
    </source>
</evidence>
<dbReference type="InterPro" id="IPR050396">
    <property type="entry name" value="Glycosyltr_51/Transpeptidase"/>
</dbReference>
<organism evidence="15 16">
    <name type="scientific">Glycocaulis alkaliphilus</name>
    <dbReference type="NCBI Taxonomy" id="1434191"/>
    <lineage>
        <taxon>Bacteria</taxon>
        <taxon>Pseudomonadati</taxon>
        <taxon>Pseudomonadota</taxon>
        <taxon>Alphaproteobacteria</taxon>
        <taxon>Maricaulales</taxon>
        <taxon>Maricaulaceae</taxon>
        <taxon>Glycocaulis</taxon>
    </lineage>
</organism>
<evidence type="ECO:0000256" key="3">
    <source>
        <dbReference type="ARBA" id="ARBA00007739"/>
    </source>
</evidence>
<evidence type="ECO:0000256" key="7">
    <source>
        <dbReference type="ARBA" id="ARBA00022679"/>
    </source>
</evidence>
<keyword evidence="16" id="KW-1185">Reference proteome</keyword>
<comment type="catalytic activity">
    <reaction evidence="13">
        <text>Preferential cleavage: (Ac)2-L-Lys-D-Ala-|-D-Ala. Also transpeptidation of peptidyl-alanyl moieties that are N-acyl substituents of D-alanine.</text>
        <dbReference type="EC" id="3.4.16.4"/>
    </reaction>
</comment>
<dbReference type="GO" id="GO:0009252">
    <property type="term" value="P:peptidoglycan biosynthetic process"/>
    <property type="evidence" value="ECO:0007669"/>
    <property type="project" value="UniProtKB-UniPathway"/>
</dbReference>
<dbReference type="Proteomes" id="UP000286954">
    <property type="component" value="Chromosome"/>
</dbReference>
<dbReference type="GO" id="GO:0009002">
    <property type="term" value="F:serine-type D-Ala-D-Ala carboxypeptidase activity"/>
    <property type="evidence" value="ECO:0007669"/>
    <property type="project" value="UniProtKB-EC"/>
</dbReference>